<evidence type="ECO:0000313" key="1">
    <source>
        <dbReference type="EMBL" id="QHU09238.1"/>
    </source>
</evidence>
<dbReference type="EMBL" id="MN740706">
    <property type="protein sequence ID" value="QHU09238.1"/>
    <property type="molecule type" value="Genomic_DNA"/>
</dbReference>
<accession>A0A6C0JZB5</accession>
<name>A0A6C0JZB5_9ZZZZ</name>
<protein>
    <submittedName>
        <fullName evidence="1">Uncharacterized protein</fullName>
    </submittedName>
</protein>
<organism evidence="1">
    <name type="scientific">viral metagenome</name>
    <dbReference type="NCBI Taxonomy" id="1070528"/>
    <lineage>
        <taxon>unclassified sequences</taxon>
        <taxon>metagenomes</taxon>
        <taxon>organismal metagenomes</taxon>
    </lineage>
</organism>
<proteinExistence type="predicted"/>
<sequence>MNVYLELEDIHPRYINISNPVKNTVLDNSMFMRTSYSNTLCSMNCMHIHLKFNIMRVLKYFNRYTYEFKYEDNIHSIETLSKLEHSILDSLNINNLQKTIQLKQQLIHNKIHIHTKSSCMYPNTPLLILKISGIWLTSTHYGLTYKFIHGLTHPLKNILK</sequence>
<reference evidence="1" key="1">
    <citation type="journal article" date="2020" name="Nature">
        <title>Giant virus diversity and host interactions through global metagenomics.</title>
        <authorList>
            <person name="Schulz F."/>
            <person name="Roux S."/>
            <person name="Paez-Espino D."/>
            <person name="Jungbluth S."/>
            <person name="Walsh D.A."/>
            <person name="Denef V.J."/>
            <person name="McMahon K.D."/>
            <person name="Konstantinidis K.T."/>
            <person name="Eloe-Fadrosh E.A."/>
            <person name="Kyrpides N.C."/>
            <person name="Woyke T."/>
        </authorList>
    </citation>
    <scope>NUCLEOTIDE SEQUENCE</scope>
    <source>
        <strain evidence="1">GVMAG-S-1074260-58</strain>
    </source>
</reference>
<dbReference type="AlphaFoldDB" id="A0A6C0JZB5"/>